<dbReference type="InterPro" id="IPR003661">
    <property type="entry name" value="HisK_dim/P_dom"/>
</dbReference>
<dbReference type="EMBL" id="CP000806">
    <property type="protein sequence ID" value="ACB52675.1"/>
    <property type="molecule type" value="Genomic_DNA"/>
</dbReference>
<evidence type="ECO:0000256" key="4">
    <source>
        <dbReference type="ARBA" id="ARBA00022679"/>
    </source>
</evidence>
<dbReference type="Pfam" id="PF02518">
    <property type="entry name" value="HATPase_c"/>
    <property type="match status" value="1"/>
</dbReference>
<dbReference type="PANTHER" id="PTHR43711">
    <property type="entry name" value="TWO-COMPONENT HISTIDINE KINASE"/>
    <property type="match status" value="1"/>
</dbReference>
<dbReference type="Gene3D" id="3.30.450.40">
    <property type="match status" value="1"/>
</dbReference>
<dbReference type="Pfam" id="PF01590">
    <property type="entry name" value="GAF"/>
    <property type="match status" value="1"/>
</dbReference>
<reference evidence="8 9" key="1">
    <citation type="journal article" date="2008" name="Proc. Natl. Acad. Sci. U.S.A.">
        <title>The genome of Cyanothece 51142, a unicellular diazotrophic cyanobacterium important in the marine nitrogen cycle.</title>
        <authorList>
            <person name="Welsh E.A."/>
            <person name="Liberton M."/>
            <person name="Stoeckel J."/>
            <person name="Loh T."/>
            <person name="Elvitigala T."/>
            <person name="Wang C."/>
            <person name="Wollam A."/>
            <person name="Fulton R.S."/>
            <person name="Clifton S.W."/>
            <person name="Jacobs J.M."/>
            <person name="Aurora R."/>
            <person name="Ghosh B.K."/>
            <person name="Sherman L.A."/>
            <person name="Smith R.D."/>
            <person name="Wilson R.K."/>
            <person name="Pakrasi H.B."/>
        </authorList>
    </citation>
    <scope>NUCLEOTIDE SEQUENCE [LARGE SCALE GENOMIC DNA]</scope>
    <source>
        <strain evidence="9">ATCC 51142 / BH68</strain>
    </source>
</reference>
<name>B1WY91_CROS5</name>
<dbReference type="InterPro" id="IPR029016">
    <property type="entry name" value="GAF-like_dom_sf"/>
</dbReference>
<dbReference type="InterPro" id="IPR036890">
    <property type="entry name" value="HATPase_C_sf"/>
</dbReference>
<dbReference type="PROSITE" id="PS50109">
    <property type="entry name" value="HIS_KIN"/>
    <property type="match status" value="1"/>
</dbReference>
<dbReference type="EC" id="2.7.13.3" evidence="2"/>
<dbReference type="KEGG" id="cyt:cce_3327"/>
<keyword evidence="4" id="KW-0808">Transferase</keyword>
<evidence type="ECO:0000256" key="5">
    <source>
        <dbReference type="ARBA" id="ARBA00022777"/>
    </source>
</evidence>
<dbReference type="PANTHER" id="PTHR43711:SF26">
    <property type="entry name" value="SENSOR HISTIDINE KINASE RCSC"/>
    <property type="match status" value="1"/>
</dbReference>
<dbReference type="AlphaFoldDB" id="B1WY91"/>
<evidence type="ECO:0000313" key="9">
    <source>
        <dbReference type="Proteomes" id="UP000001203"/>
    </source>
</evidence>
<keyword evidence="3" id="KW-0597">Phosphoprotein</keyword>
<dbReference type="Gene3D" id="3.30.565.10">
    <property type="entry name" value="Histidine kinase-like ATPase, C-terminal domain"/>
    <property type="match status" value="1"/>
</dbReference>
<dbReference type="InterPro" id="IPR004358">
    <property type="entry name" value="Sig_transdc_His_kin-like_C"/>
</dbReference>
<dbReference type="GO" id="GO:0000155">
    <property type="term" value="F:phosphorelay sensor kinase activity"/>
    <property type="evidence" value="ECO:0007669"/>
    <property type="project" value="InterPro"/>
</dbReference>
<organism evidence="8 9">
    <name type="scientific">Crocosphaera subtropica (strain ATCC 51142 / BH68)</name>
    <name type="common">Cyanothece sp. (strain ATCC 51142)</name>
    <dbReference type="NCBI Taxonomy" id="43989"/>
    <lineage>
        <taxon>Bacteria</taxon>
        <taxon>Bacillati</taxon>
        <taxon>Cyanobacteriota</taxon>
        <taxon>Cyanophyceae</taxon>
        <taxon>Oscillatoriophycideae</taxon>
        <taxon>Chroococcales</taxon>
        <taxon>Aphanothecaceae</taxon>
        <taxon>Crocosphaera</taxon>
        <taxon>Crocosphaera subtropica</taxon>
    </lineage>
</organism>
<dbReference type="SMART" id="SM00065">
    <property type="entry name" value="GAF"/>
    <property type="match status" value="1"/>
</dbReference>
<evidence type="ECO:0000256" key="2">
    <source>
        <dbReference type="ARBA" id="ARBA00012438"/>
    </source>
</evidence>
<accession>B1WY91</accession>
<dbReference type="CDD" id="cd00075">
    <property type="entry name" value="HATPase"/>
    <property type="match status" value="1"/>
</dbReference>
<keyword evidence="9" id="KW-1185">Reference proteome</keyword>
<dbReference type="PRINTS" id="PR00344">
    <property type="entry name" value="BCTRLSENSOR"/>
</dbReference>
<dbReference type="SUPFAM" id="SSF55874">
    <property type="entry name" value="ATPase domain of HSP90 chaperone/DNA topoisomerase II/histidine kinase"/>
    <property type="match status" value="1"/>
</dbReference>
<protein>
    <recommendedName>
        <fullName evidence="2">histidine kinase</fullName>
        <ecNumber evidence="2">2.7.13.3</ecNumber>
    </recommendedName>
</protein>
<gene>
    <name evidence="8" type="ordered locus">cce_3327</name>
</gene>
<dbReference type="SMART" id="SM00387">
    <property type="entry name" value="HATPase_c"/>
    <property type="match status" value="1"/>
</dbReference>
<dbReference type="InterPro" id="IPR003594">
    <property type="entry name" value="HATPase_dom"/>
</dbReference>
<dbReference type="eggNOG" id="COG2205">
    <property type="taxonomic scope" value="Bacteria"/>
</dbReference>
<dbReference type="InterPro" id="IPR005467">
    <property type="entry name" value="His_kinase_dom"/>
</dbReference>
<evidence type="ECO:0000259" key="7">
    <source>
        <dbReference type="PROSITE" id="PS50109"/>
    </source>
</evidence>
<evidence type="ECO:0000313" key="8">
    <source>
        <dbReference type="EMBL" id="ACB52675.1"/>
    </source>
</evidence>
<dbReference type="Proteomes" id="UP000001203">
    <property type="component" value="Chromosome circular"/>
</dbReference>
<dbReference type="RefSeq" id="WP_009545497.1">
    <property type="nucleotide sequence ID" value="NC_010546.1"/>
</dbReference>
<dbReference type="CDD" id="cd00082">
    <property type="entry name" value="HisKA"/>
    <property type="match status" value="1"/>
</dbReference>
<dbReference type="STRING" id="43989.cce_3327"/>
<comment type="catalytic activity">
    <reaction evidence="1">
        <text>ATP + protein L-histidine = ADP + protein N-phospho-L-histidine.</text>
        <dbReference type="EC" id="2.7.13.3"/>
    </reaction>
</comment>
<dbReference type="SMART" id="SM00388">
    <property type="entry name" value="HisKA"/>
    <property type="match status" value="1"/>
</dbReference>
<dbReference type="Gene3D" id="1.10.287.130">
    <property type="match status" value="1"/>
</dbReference>
<feature type="domain" description="Histidine kinase" evidence="7">
    <location>
        <begin position="182"/>
        <end position="430"/>
    </location>
</feature>
<dbReference type="InterPro" id="IPR003018">
    <property type="entry name" value="GAF"/>
</dbReference>
<evidence type="ECO:0000256" key="1">
    <source>
        <dbReference type="ARBA" id="ARBA00000085"/>
    </source>
</evidence>
<dbReference type="Pfam" id="PF00512">
    <property type="entry name" value="HisKA"/>
    <property type="match status" value="1"/>
</dbReference>
<dbReference type="SUPFAM" id="SSF55781">
    <property type="entry name" value="GAF domain-like"/>
    <property type="match status" value="1"/>
</dbReference>
<dbReference type="HOGENOM" id="CLU_038688_0_0_3"/>
<dbReference type="SUPFAM" id="SSF47384">
    <property type="entry name" value="Homodimeric domain of signal transducing histidine kinase"/>
    <property type="match status" value="1"/>
</dbReference>
<dbReference type="InterPro" id="IPR050736">
    <property type="entry name" value="Sensor_HK_Regulatory"/>
</dbReference>
<proteinExistence type="predicted"/>
<keyword evidence="5 8" id="KW-0418">Kinase</keyword>
<evidence type="ECO:0000256" key="6">
    <source>
        <dbReference type="ARBA" id="ARBA00023012"/>
    </source>
</evidence>
<evidence type="ECO:0000256" key="3">
    <source>
        <dbReference type="ARBA" id="ARBA00022553"/>
    </source>
</evidence>
<keyword evidence="6" id="KW-0902">Two-component regulatory system</keyword>
<sequence length="430" mass="48471">MFSATASLPNPSQDFIALCQSQVMLLGNTLQADWSAVYLTSEEQGQPVNLIPVVIYPLQETAEIPSDEQIQLTEGKQEVTLSNLSKSLPSDLSRSLIIPENDHIDSKDYQIVLPLVYQEVVLGVLVTRREAYPWKPEEFNQIEKIADTLAIARLLDQRQGWYQKQLQLQQRQQQQERDRLDDLFHQLRNPLTALKVFGKLLLKRLGTDDQSRSIVNNIVREGEHLQELIKEFESHQKGMVDETDIITLNTNSVAIPDRLSPSLPPSQSLELSPINLWDILETVIMSAESIAENKGIDLQVEKFDHLDAVLGNKSALREVLSNLIDNSIKYTPASGKVRIKLGLSKVINDKRYQGILIEDTGYGIPREDQEHIFERHYRGSQENSEIAGSGLGLAIVKELVTQMGGLIELSSPINLENKTGTRIILWLINN</sequence>
<dbReference type="InterPro" id="IPR036097">
    <property type="entry name" value="HisK_dim/P_sf"/>
</dbReference>
<dbReference type="OrthoDB" id="9773956at2"/>